<keyword evidence="2" id="KW-1185">Reference proteome</keyword>
<proteinExistence type="predicted"/>
<dbReference type="AlphaFoldDB" id="A0A1Y3AUQ8"/>
<organism evidence="1 2">
    <name type="scientific">Euroglyphus maynei</name>
    <name type="common">Mayne's house dust mite</name>
    <dbReference type="NCBI Taxonomy" id="6958"/>
    <lineage>
        <taxon>Eukaryota</taxon>
        <taxon>Metazoa</taxon>
        <taxon>Ecdysozoa</taxon>
        <taxon>Arthropoda</taxon>
        <taxon>Chelicerata</taxon>
        <taxon>Arachnida</taxon>
        <taxon>Acari</taxon>
        <taxon>Acariformes</taxon>
        <taxon>Sarcoptiformes</taxon>
        <taxon>Astigmata</taxon>
        <taxon>Psoroptidia</taxon>
        <taxon>Analgoidea</taxon>
        <taxon>Pyroglyphidae</taxon>
        <taxon>Pyroglyphinae</taxon>
        <taxon>Euroglyphus</taxon>
    </lineage>
</organism>
<dbReference type="OrthoDB" id="9992480at2759"/>
<comment type="caution">
    <text evidence="1">The sequence shown here is derived from an EMBL/GenBank/DDBJ whole genome shotgun (WGS) entry which is preliminary data.</text>
</comment>
<dbReference type="EMBL" id="MUJZ01060600">
    <property type="protein sequence ID" value="OTF71518.1"/>
    <property type="molecule type" value="Genomic_DNA"/>
</dbReference>
<sequence>MAFAIYLRQRDFQPEQPQILDKNLQNNDPNIQFTFVDFIPGIIKRTGAVMSQSPVEYHSFR</sequence>
<evidence type="ECO:0000313" key="1">
    <source>
        <dbReference type="EMBL" id="OTF71518.1"/>
    </source>
</evidence>
<gene>
    <name evidence="1" type="ORF">BLA29_014543</name>
</gene>
<name>A0A1Y3AUQ8_EURMA</name>
<evidence type="ECO:0000313" key="2">
    <source>
        <dbReference type="Proteomes" id="UP000194236"/>
    </source>
</evidence>
<reference evidence="1 2" key="1">
    <citation type="submission" date="2017-03" db="EMBL/GenBank/DDBJ databases">
        <title>Genome Survey of Euroglyphus maynei.</title>
        <authorList>
            <person name="Arlian L.G."/>
            <person name="Morgan M.S."/>
            <person name="Rider S.D."/>
        </authorList>
    </citation>
    <scope>NUCLEOTIDE SEQUENCE [LARGE SCALE GENOMIC DNA]</scope>
    <source>
        <strain evidence="1">Arlian Lab</strain>
        <tissue evidence="1">Whole body</tissue>
    </source>
</reference>
<dbReference type="Proteomes" id="UP000194236">
    <property type="component" value="Unassembled WGS sequence"/>
</dbReference>
<protein>
    <submittedName>
        <fullName evidence="1">Uncharacterized protein</fullName>
    </submittedName>
</protein>
<accession>A0A1Y3AUQ8</accession>